<name>M1VG87_CYAM1</name>
<keyword evidence="3" id="KW-0472">Membrane</keyword>
<dbReference type="HOGENOM" id="CLU_447173_0_0_1"/>
<keyword evidence="3" id="KW-1133">Transmembrane helix</keyword>
<feature type="coiled-coil region" evidence="1">
    <location>
        <begin position="430"/>
        <end position="527"/>
    </location>
</feature>
<gene>
    <name evidence="4" type="ORF">CYME_CMQ228C</name>
</gene>
<accession>M1VG87</accession>
<reference evidence="4 5" key="2">
    <citation type="journal article" date="2007" name="BMC Biol.">
        <title>A 100%-complete sequence reveals unusually simple genomic features in the hot-spring red alga Cyanidioschyzon merolae.</title>
        <authorList>
            <person name="Nozaki H."/>
            <person name="Takano H."/>
            <person name="Misumi O."/>
            <person name="Terasawa K."/>
            <person name="Matsuzaki M."/>
            <person name="Maruyama S."/>
            <person name="Nishida K."/>
            <person name="Yagisawa F."/>
            <person name="Yoshida Y."/>
            <person name="Fujiwara T."/>
            <person name="Takio S."/>
            <person name="Tamura K."/>
            <person name="Chung S.J."/>
            <person name="Nakamura S."/>
            <person name="Kuroiwa H."/>
            <person name="Tanaka K."/>
            <person name="Sato N."/>
            <person name="Kuroiwa T."/>
        </authorList>
    </citation>
    <scope>NUCLEOTIDE SEQUENCE [LARGE SCALE GENOMIC DNA]</scope>
    <source>
        <strain evidence="4 5">10D</strain>
    </source>
</reference>
<dbReference type="Proteomes" id="UP000007014">
    <property type="component" value="Chromosome 17"/>
</dbReference>
<evidence type="ECO:0000256" key="3">
    <source>
        <dbReference type="SAM" id="Phobius"/>
    </source>
</evidence>
<feature type="coiled-coil region" evidence="1">
    <location>
        <begin position="217"/>
        <end position="332"/>
    </location>
</feature>
<feature type="compositionally biased region" description="Low complexity" evidence="2">
    <location>
        <begin position="592"/>
        <end position="611"/>
    </location>
</feature>
<feature type="region of interest" description="Disordered" evidence="2">
    <location>
        <begin position="576"/>
        <end position="611"/>
    </location>
</feature>
<evidence type="ECO:0000313" key="5">
    <source>
        <dbReference type="Proteomes" id="UP000007014"/>
    </source>
</evidence>
<proteinExistence type="predicted"/>
<evidence type="ECO:0000256" key="2">
    <source>
        <dbReference type="SAM" id="MobiDB-lite"/>
    </source>
</evidence>
<feature type="transmembrane region" description="Helical" evidence="3">
    <location>
        <begin position="21"/>
        <end position="42"/>
    </location>
</feature>
<evidence type="ECO:0000313" key="4">
    <source>
        <dbReference type="EMBL" id="BAM82117.1"/>
    </source>
</evidence>
<dbReference type="AlphaFoldDB" id="M1VG87"/>
<protein>
    <submittedName>
        <fullName evidence="4">Uncharacterized protein</fullName>
    </submittedName>
</protein>
<dbReference type="RefSeq" id="XP_005538153.1">
    <property type="nucleotide sequence ID" value="XM_005538096.1"/>
</dbReference>
<dbReference type="GeneID" id="16996260"/>
<dbReference type="OrthoDB" id="10561034at2759"/>
<reference evidence="4 5" key="1">
    <citation type="journal article" date="2004" name="Nature">
        <title>Genome sequence of the ultrasmall unicellular red alga Cyanidioschyzon merolae 10D.</title>
        <authorList>
            <person name="Matsuzaki M."/>
            <person name="Misumi O."/>
            <person name="Shin-i T."/>
            <person name="Maruyama S."/>
            <person name="Takahara M."/>
            <person name="Miyagishima S."/>
            <person name="Mori T."/>
            <person name="Nishida K."/>
            <person name="Yagisawa F."/>
            <person name="Nishida K."/>
            <person name="Yoshida Y."/>
            <person name="Nishimura Y."/>
            <person name="Nakao S."/>
            <person name="Kobayashi T."/>
            <person name="Momoyama Y."/>
            <person name="Higashiyama T."/>
            <person name="Minoda A."/>
            <person name="Sano M."/>
            <person name="Nomoto H."/>
            <person name="Oishi K."/>
            <person name="Hayashi H."/>
            <person name="Ohta F."/>
            <person name="Nishizaka S."/>
            <person name="Haga S."/>
            <person name="Miura S."/>
            <person name="Morishita T."/>
            <person name="Kabeya Y."/>
            <person name="Terasawa K."/>
            <person name="Suzuki Y."/>
            <person name="Ishii Y."/>
            <person name="Asakawa S."/>
            <person name="Takano H."/>
            <person name="Ohta N."/>
            <person name="Kuroiwa H."/>
            <person name="Tanaka K."/>
            <person name="Shimizu N."/>
            <person name="Sugano S."/>
            <person name="Sato N."/>
            <person name="Nozaki H."/>
            <person name="Ogasawara N."/>
            <person name="Kohara Y."/>
            <person name="Kuroiwa T."/>
        </authorList>
    </citation>
    <scope>NUCLEOTIDE SEQUENCE [LARGE SCALE GENOMIC DNA]</scope>
    <source>
        <strain evidence="4 5">10D</strain>
    </source>
</reference>
<evidence type="ECO:0000256" key="1">
    <source>
        <dbReference type="SAM" id="Coils"/>
    </source>
</evidence>
<organism evidence="4 5">
    <name type="scientific">Cyanidioschyzon merolae (strain NIES-3377 / 10D)</name>
    <name type="common">Unicellular red alga</name>
    <dbReference type="NCBI Taxonomy" id="280699"/>
    <lineage>
        <taxon>Eukaryota</taxon>
        <taxon>Rhodophyta</taxon>
        <taxon>Bangiophyceae</taxon>
        <taxon>Cyanidiales</taxon>
        <taxon>Cyanidiaceae</taxon>
        <taxon>Cyanidioschyzon</taxon>
    </lineage>
</organism>
<keyword evidence="5" id="KW-1185">Reference proteome</keyword>
<sequence>MAYALSKASVLRQQRHLLVMYLLLRVHVIIPLFHFVCNWWVLKHVPKVQRNKFAPCNLLGCRPRIGGRLPGSASAMSQQARLRDLGVAEACLLSRVLFTQEGNSCSDLVCAQYVEAVMNAFQPCNELHGLVSGATEARCTSGRLCEPPRFVGLSVTLFPTRSLLEVVVRLERFREKERQRWESDRARLSTEFELLRKTVQRTIESTPPPQKAESHQADALYRENVTLRQKLREFEDRCHQLEEQEALARDSERKLQQELLEIVQAANSREQALEKRQEELRKIADENRHRFEAMQGQIQHFESITEKVQKKLDQAKQSEQEWRQQAQRHVETLNTVKIQHEEQMRAEQAVTKQWQRGLKGVARTLFSFTCGWERQCAELECGVAAKCRSLEQRLSQTLLHAAACAHRFAQAQATGQKRAHSQAERLYARIHELEGHEAAMKQEIQRNERRANQLERELRRLEQSKLQLVHELAEVRSAWETATKRERELHEQCERSQKELGLKEQALKEIQQALESKENTAAELCERICALEDRLLTRHEEHLRQGQRSASKTQPGREDSIRKRLLQEAQEFNTKLKQAAEAQAELRSNLDARTASTPSSATRSLASSPLS</sequence>
<dbReference type="OMA" id="CDERVQQ"/>
<dbReference type="KEGG" id="cme:CYME_CMQ228C"/>
<keyword evidence="3" id="KW-0812">Transmembrane</keyword>
<keyword evidence="1" id="KW-0175">Coiled coil</keyword>
<dbReference type="Gramene" id="CMQ228CT">
    <property type="protein sequence ID" value="CMQ228CT"/>
    <property type="gene ID" value="CMQ228C"/>
</dbReference>
<dbReference type="EMBL" id="AP006499">
    <property type="protein sequence ID" value="BAM82117.1"/>
    <property type="molecule type" value="Genomic_DNA"/>
</dbReference>